<dbReference type="EMBL" id="CM026421">
    <property type="protein sequence ID" value="KAG0591547.1"/>
    <property type="molecule type" value="Genomic_DNA"/>
</dbReference>
<proteinExistence type="predicted"/>
<sequence length="408" mass="44664">MKFFGWGRKKDPPPIEPAYQEFKDSDAATSINSPGSAVCGSVQLVGQDDQPKISTYQRVAIPPQSQDFFGEAVVDMDSETWEVRLQETIRFVFRHEQEGLLAIGTFALDQLAGMTHIDGRRKSPAATEHRVNPRRNSFSSVEVVIREVRSSDDDNESHHSMRSPIPGCKRKESYPVFGDHDASSGVHCRGLSVGGTKSVTDKNQYPPCISYASANMTTQEAVSKPRGETRGHADSSTTLDHDHSDSEGFYSPGICGLFRSRSRRTQKDSGKEKRKKPPEKQKTISYSCEQLNEADSTKGSLGAQLGRLWRSACTGSSDSAKVSPEKKPIPCPPQESTPEPVQAQGPPCIANVEEVDGAGAPAVPKPSQSSEVGEQRKRRGHSFGKGWASCAHNGNWIRTDSEFVVLEM</sequence>
<reference evidence="2" key="1">
    <citation type="submission" date="2020-06" db="EMBL/GenBank/DDBJ databases">
        <title>WGS assembly of Ceratodon purpureus strain R40.</title>
        <authorList>
            <person name="Carey S.B."/>
            <person name="Jenkins J."/>
            <person name="Shu S."/>
            <person name="Lovell J.T."/>
            <person name="Sreedasyam A."/>
            <person name="Maumus F."/>
            <person name="Tiley G.P."/>
            <person name="Fernandez-Pozo N."/>
            <person name="Barry K."/>
            <person name="Chen C."/>
            <person name="Wang M."/>
            <person name="Lipzen A."/>
            <person name="Daum C."/>
            <person name="Saski C.A."/>
            <person name="Payton A.C."/>
            <person name="Mcbreen J.C."/>
            <person name="Conrad R.E."/>
            <person name="Kollar L.M."/>
            <person name="Olsson S."/>
            <person name="Huttunen S."/>
            <person name="Landis J.B."/>
            <person name="Wickett N.J."/>
            <person name="Johnson M.G."/>
            <person name="Rensing S.A."/>
            <person name="Grimwood J."/>
            <person name="Schmutz J."/>
            <person name="Mcdaniel S.F."/>
        </authorList>
    </citation>
    <scope>NUCLEOTIDE SEQUENCE</scope>
    <source>
        <strain evidence="2">R40</strain>
    </source>
</reference>
<organism evidence="2 3">
    <name type="scientific">Ceratodon purpureus</name>
    <name type="common">Fire moss</name>
    <name type="synonym">Dicranum purpureum</name>
    <dbReference type="NCBI Taxonomy" id="3225"/>
    <lineage>
        <taxon>Eukaryota</taxon>
        <taxon>Viridiplantae</taxon>
        <taxon>Streptophyta</taxon>
        <taxon>Embryophyta</taxon>
        <taxon>Bryophyta</taxon>
        <taxon>Bryophytina</taxon>
        <taxon>Bryopsida</taxon>
        <taxon>Dicranidae</taxon>
        <taxon>Pseudoditrichales</taxon>
        <taxon>Ditrichaceae</taxon>
        <taxon>Ceratodon</taxon>
    </lineage>
</organism>
<comment type="caution">
    <text evidence="2">The sequence shown here is derived from an EMBL/GenBank/DDBJ whole genome shotgun (WGS) entry which is preliminary data.</text>
</comment>
<dbReference type="AlphaFoldDB" id="A0A8T0J7P2"/>
<feature type="compositionally biased region" description="Basic and acidic residues" evidence="1">
    <location>
        <begin position="223"/>
        <end position="246"/>
    </location>
</feature>
<evidence type="ECO:0000256" key="1">
    <source>
        <dbReference type="SAM" id="MobiDB-lite"/>
    </source>
</evidence>
<dbReference type="EMBL" id="CM026421">
    <property type="protein sequence ID" value="KAG0591546.1"/>
    <property type="molecule type" value="Genomic_DNA"/>
</dbReference>
<keyword evidence="3" id="KW-1185">Reference proteome</keyword>
<dbReference type="Proteomes" id="UP000822688">
    <property type="component" value="Chromosome 1"/>
</dbReference>
<name>A0A8T0J7P2_CERPU</name>
<feature type="region of interest" description="Disordered" evidence="1">
    <location>
        <begin position="149"/>
        <end position="168"/>
    </location>
</feature>
<feature type="region of interest" description="Disordered" evidence="1">
    <location>
        <begin position="218"/>
        <end position="284"/>
    </location>
</feature>
<protein>
    <submittedName>
        <fullName evidence="2">Uncharacterized protein</fullName>
    </submittedName>
</protein>
<dbReference type="EMBL" id="CM026421">
    <property type="protein sequence ID" value="KAG0591549.1"/>
    <property type="molecule type" value="Genomic_DNA"/>
</dbReference>
<dbReference type="EMBL" id="CM026421">
    <property type="protein sequence ID" value="KAG0591545.1"/>
    <property type="molecule type" value="Genomic_DNA"/>
</dbReference>
<accession>A0A8T0J7P2</accession>
<feature type="region of interest" description="Disordered" evidence="1">
    <location>
        <begin position="314"/>
        <end position="388"/>
    </location>
</feature>
<dbReference type="EMBL" id="CM026421">
    <property type="protein sequence ID" value="KAG0591550.1"/>
    <property type="molecule type" value="Genomic_DNA"/>
</dbReference>
<gene>
    <name evidence="2" type="ORF">KC19_1G182800</name>
</gene>
<feature type="compositionally biased region" description="Basic and acidic residues" evidence="1">
    <location>
        <begin position="149"/>
        <end position="159"/>
    </location>
</feature>
<evidence type="ECO:0000313" key="3">
    <source>
        <dbReference type="Proteomes" id="UP000822688"/>
    </source>
</evidence>
<evidence type="ECO:0000313" key="2">
    <source>
        <dbReference type="EMBL" id="KAG0591545.1"/>
    </source>
</evidence>